<sequence>MILRARRIERLEEHPNLRGILGILAQLVHTSDGELAQLAAEWRNSPALAVARDRALSPESPLVVEVLAAFDALSAIYADDLSGAEYVTVDPSVTATALRSMRDALAAAYARPILSRSEYAGLMRPWRMVYPRVRSHEPDLGPSAADVKRVLAALPRLAVRCHDPRSSEVFEGLLVTALTRDESDHQEAMDAAFGTAVLTGRRRVWTLVRRSAAEGFWRPCQDCRGDGALLAQDPSAEARVMELCADLACALLVEDLLDPVLCARLTTPLTALIPLQDHPVH</sequence>
<dbReference type="RefSeq" id="WP_076818676.1">
    <property type="nucleotide sequence ID" value="NZ_MOMC01000040.1"/>
</dbReference>
<reference evidence="2" key="1">
    <citation type="submission" date="2016-10" db="EMBL/GenBank/DDBJ databases">
        <title>Frankia sp. NRRL B-16386 Genome sequencing.</title>
        <authorList>
            <person name="Ghodhbane-Gtari F."/>
            <person name="Swanson E."/>
            <person name="Gueddou A."/>
            <person name="Hezbri K."/>
            <person name="Ktari K."/>
            <person name="Nouioui I."/>
            <person name="Morris K."/>
            <person name="Simpson S."/>
            <person name="Abebe-Akele F."/>
            <person name="Thomas K."/>
            <person name="Gtari M."/>
            <person name="Tisa L.S."/>
        </authorList>
    </citation>
    <scope>NUCLEOTIDE SEQUENCE [LARGE SCALE GENOMIC DNA]</scope>
    <source>
        <strain evidence="2">NRRL B-16386</strain>
    </source>
</reference>
<evidence type="ECO:0000313" key="1">
    <source>
        <dbReference type="EMBL" id="ONH28435.1"/>
    </source>
</evidence>
<dbReference type="EMBL" id="MOMC01000040">
    <property type="protein sequence ID" value="ONH28435.1"/>
    <property type="molecule type" value="Genomic_DNA"/>
</dbReference>
<evidence type="ECO:0000313" key="2">
    <source>
        <dbReference type="Proteomes" id="UP000188929"/>
    </source>
</evidence>
<organism evidence="1 2">
    <name type="scientific">Pseudofrankia asymbiotica</name>
    <dbReference type="NCBI Taxonomy" id="1834516"/>
    <lineage>
        <taxon>Bacteria</taxon>
        <taxon>Bacillati</taxon>
        <taxon>Actinomycetota</taxon>
        <taxon>Actinomycetes</taxon>
        <taxon>Frankiales</taxon>
        <taxon>Frankiaceae</taxon>
        <taxon>Pseudofrankia</taxon>
    </lineage>
</organism>
<proteinExistence type="predicted"/>
<dbReference type="Proteomes" id="UP000188929">
    <property type="component" value="Unassembled WGS sequence"/>
</dbReference>
<dbReference type="OrthoDB" id="3206355at2"/>
<dbReference type="AlphaFoldDB" id="A0A1V2IAH6"/>
<comment type="caution">
    <text evidence="1">The sequence shown here is derived from an EMBL/GenBank/DDBJ whole genome shotgun (WGS) entry which is preliminary data.</text>
</comment>
<keyword evidence="2" id="KW-1185">Reference proteome</keyword>
<protein>
    <submittedName>
        <fullName evidence="1">Uncharacterized protein</fullName>
    </submittedName>
</protein>
<gene>
    <name evidence="1" type="ORF">BL253_19845</name>
</gene>
<accession>A0A1V2IAH6</accession>
<name>A0A1V2IAH6_9ACTN</name>